<gene>
    <name evidence="5" type="ORF">OMQ_02316</name>
</gene>
<dbReference type="InterPro" id="IPR019895">
    <property type="entry name" value="L_ocin_972_ABC"/>
</dbReference>
<dbReference type="HOGENOM" id="CLU_000604_1_22_9"/>
<evidence type="ECO:0000256" key="3">
    <source>
        <dbReference type="ARBA" id="ARBA00022840"/>
    </source>
</evidence>
<feature type="domain" description="ABC transporter" evidence="4">
    <location>
        <begin position="4"/>
        <end position="211"/>
    </location>
</feature>
<dbReference type="EMBL" id="AHYT01000011">
    <property type="protein sequence ID" value="EOT26267.1"/>
    <property type="molecule type" value="Genomic_DNA"/>
</dbReference>
<organism evidence="5 6">
    <name type="scientific">Enterococcus saccharolyticus subsp. saccharolyticus ATCC 43076</name>
    <dbReference type="NCBI Taxonomy" id="1139996"/>
    <lineage>
        <taxon>Bacteria</taxon>
        <taxon>Bacillati</taxon>
        <taxon>Bacillota</taxon>
        <taxon>Bacilli</taxon>
        <taxon>Lactobacillales</taxon>
        <taxon>Enterococcaceae</taxon>
        <taxon>Enterococcus</taxon>
    </lineage>
</organism>
<dbReference type="AlphaFoldDB" id="S0P2X3"/>
<evidence type="ECO:0000313" key="6">
    <source>
        <dbReference type="Proteomes" id="UP000014136"/>
    </source>
</evidence>
<dbReference type="InterPro" id="IPR017871">
    <property type="entry name" value="ABC_transporter-like_CS"/>
</dbReference>
<dbReference type="Pfam" id="PF00005">
    <property type="entry name" value="ABC_tran"/>
    <property type="match status" value="1"/>
</dbReference>
<dbReference type="InterPro" id="IPR003439">
    <property type="entry name" value="ABC_transporter-like_ATP-bd"/>
</dbReference>
<protein>
    <recommendedName>
        <fullName evidence="4">ABC transporter domain-containing protein</fullName>
    </recommendedName>
</protein>
<dbReference type="Gene3D" id="3.40.50.300">
    <property type="entry name" value="P-loop containing nucleotide triphosphate hydrolases"/>
    <property type="match status" value="1"/>
</dbReference>
<dbReference type="PANTHER" id="PTHR42781">
    <property type="entry name" value="SPERMIDINE/PUTRESCINE IMPORT ATP-BINDING PROTEIN POTA"/>
    <property type="match status" value="1"/>
</dbReference>
<dbReference type="Proteomes" id="UP000014136">
    <property type="component" value="Unassembled WGS sequence"/>
</dbReference>
<dbReference type="PANTHER" id="PTHR42781:SF9">
    <property type="entry name" value="AMINO ACID ABC TRANSPORTER, ATP-BINDING PROTEIN-RELATED"/>
    <property type="match status" value="1"/>
</dbReference>
<dbReference type="InterPro" id="IPR003593">
    <property type="entry name" value="AAA+_ATPase"/>
</dbReference>
<dbReference type="SMART" id="SM00382">
    <property type="entry name" value="AAA"/>
    <property type="match status" value="1"/>
</dbReference>
<dbReference type="InterPro" id="IPR050093">
    <property type="entry name" value="ABC_SmlMolc_Importer"/>
</dbReference>
<dbReference type="eggNOG" id="COG1136">
    <property type="taxonomic scope" value="Bacteria"/>
</dbReference>
<dbReference type="SUPFAM" id="SSF52540">
    <property type="entry name" value="P-loop containing nucleoside triphosphate hydrolases"/>
    <property type="match status" value="1"/>
</dbReference>
<dbReference type="GO" id="GO:0016887">
    <property type="term" value="F:ATP hydrolysis activity"/>
    <property type="evidence" value="ECO:0007669"/>
    <property type="project" value="InterPro"/>
</dbReference>
<dbReference type="NCBIfam" id="TIGR03608">
    <property type="entry name" value="L_ocin_972_ABC"/>
    <property type="match status" value="1"/>
</dbReference>
<keyword evidence="2" id="KW-0547">Nucleotide-binding</keyword>
<dbReference type="OrthoDB" id="9791546at2"/>
<dbReference type="RefSeq" id="WP_016176069.1">
    <property type="nucleotide sequence ID" value="NZ_KE136391.1"/>
</dbReference>
<dbReference type="PROSITE" id="PS00211">
    <property type="entry name" value="ABC_TRANSPORTER_1"/>
    <property type="match status" value="1"/>
</dbReference>
<comment type="caution">
    <text evidence="5">The sequence shown here is derived from an EMBL/GenBank/DDBJ whole genome shotgun (WGS) entry which is preliminary data.</text>
</comment>
<name>S0P2X3_9ENTE</name>
<proteinExistence type="predicted"/>
<evidence type="ECO:0000256" key="1">
    <source>
        <dbReference type="ARBA" id="ARBA00022448"/>
    </source>
</evidence>
<evidence type="ECO:0000313" key="5">
    <source>
        <dbReference type="EMBL" id="EOT26267.1"/>
    </source>
</evidence>
<evidence type="ECO:0000259" key="4">
    <source>
        <dbReference type="PROSITE" id="PS50893"/>
    </source>
</evidence>
<dbReference type="GO" id="GO:0005524">
    <property type="term" value="F:ATP binding"/>
    <property type="evidence" value="ECO:0007669"/>
    <property type="project" value="UniProtKB-KW"/>
</dbReference>
<dbReference type="STRING" id="41997.RV16_GL000133"/>
<reference evidence="5 6" key="1">
    <citation type="submission" date="2013-03" db="EMBL/GenBank/DDBJ databases">
        <title>The Genome Sequence of Enterococcus saccharolyticus ATCC_43076 (Illumina only assembly).</title>
        <authorList>
            <consortium name="The Broad Institute Genomics Platform"/>
            <consortium name="The Broad Institute Genome Sequencing Center for Infectious Disease"/>
            <person name="Earl A."/>
            <person name="Russ C."/>
            <person name="Gilmore M."/>
            <person name="Surin D."/>
            <person name="Walker B."/>
            <person name="Young S."/>
            <person name="Zeng Q."/>
            <person name="Gargeya S."/>
            <person name="Fitzgerald M."/>
            <person name="Haas B."/>
            <person name="Abouelleil A."/>
            <person name="Allen A.W."/>
            <person name="Alvarado L."/>
            <person name="Arachchi H.M."/>
            <person name="Berlin A.M."/>
            <person name="Chapman S.B."/>
            <person name="Gainer-Dewar J."/>
            <person name="Goldberg J."/>
            <person name="Griggs A."/>
            <person name="Gujja S."/>
            <person name="Hansen M."/>
            <person name="Howarth C."/>
            <person name="Imamovic A."/>
            <person name="Ireland A."/>
            <person name="Larimer J."/>
            <person name="McCowan C."/>
            <person name="Murphy C."/>
            <person name="Pearson M."/>
            <person name="Poon T.W."/>
            <person name="Priest M."/>
            <person name="Roberts A."/>
            <person name="Saif S."/>
            <person name="Shea T."/>
            <person name="Sisk P."/>
            <person name="Sykes S."/>
            <person name="Wortman J."/>
            <person name="Nusbaum C."/>
            <person name="Birren B."/>
        </authorList>
    </citation>
    <scope>NUCLEOTIDE SEQUENCE [LARGE SCALE GENOMIC DNA]</scope>
    <source>
        <strain evidence="5 6">ATCC 43076</strain>
    </source>
</reference>
<sequence>MNAIKITNYSKKFNEKILFSDFNCSIKVGEMIALVGPSGCGKSILLNTIGLIEKLEFGELYIHDKRAPKINSKKANIIIRQEISYLFQNFALIDNFTVEENLIMALKYTNNSKEKKVQIVSNALKEVNLIGYEKMKVYELSGGEQQRVSLARSIIKPSSIILADEPTGSLDSKNRDLVLNILKKINSMGKTILIVTHDEHVANECDRIIEL</sequence>
<dbReference type="PATRIC" id="fig|1139996.3.peg.2274"/>
<accession>S0P2X3</accession>
<dbReference type="InterPro" id="IPR027417">
    <property type="entry name" value="P-loop_NTPase"/>
</dbReference>
<keyword evidence="3" id="KW-0067">ATP-binding</keyword>
<dbReference type="PROSITE" id="PS50893">
    <property type="entry name" value="ABC_TRANSPORTER_2"/>
    <property type="match status" value="1"/>
</dbReference>
<keyword evidence="1" id="KW-0813">Transport</keyword>
<evidence type="ECO:0000256" key="2">
    <source>
        <dbReference type="ARBA" id="ARBA00022741"/>
    </source>
</evidence>
<keyword evidence="6" id="KW-1185">Reference proteome</keyword>